<accession>A0ABD5Q684</accession>
<dbReference type="GO" id="GO:0005524">
    <property type="term" value="F:ATP binding"/>
    <property type="evidence" value="ECO:0007669"/>
    <property type="project" value="UniProtKB-KW"/>
</dbReference>
<dbReference type="PANTHER" id="PTHR42781:SF7">
    <property type="entry name" value="MOLYBDENUM ABC TRANSPORTER, ATP-BINDING PROTEIN"/>
    <property type="match status" value="1"/>
</dbReference>
<dbReference type="PROSITE" id="PS50893">
    <property type="entry name" value="ABC_TRANSPORTER_2"/>
    <property type="match status" value="1"/>
</dbReference>
<dbReference type="PANTHER" id="PTHR42781">
    <property type="entry name" value="SPERMIDINE/PUTRESCINE IMPORT ATP-BINDING PROTEIN POTA"/>
    <property type="match status" value="1"/>
</dbReference>
<reference evidence="10 11" key="1">
    <citation type="journal article" date="2019" name="Int. J. Syst. Evol. Microbiol.">
        <title>The Global Catalogue of Microorganisms (GCM) 10K type strain sequencing project: providing services to taxonomists for standard genome sequencing and annotation.</title>
        <authorList>
            <consortium name="The Broad Institute Genomics Platform"/>
            <consortium name="The Broad Institute Genome Sequencing Center for Infectious Disease"/>
            <person name="Wu L."/>
            <person name="Ma J."/>
        </authorList>
    </citation>
    <scope>NUCLEOTIDE SEQUENCE [LARGE SCALE GENOMIC DNA]</scope>
    <source>
        <strain evidence="10 11">XZYJ18</strain>
    </source>
</reference>
<keyword evidence="3 10" id="KW-0067">ATP-binding</keyword>
<feature type="domain" description="ABC transporter" evidence="9">
    <location>
        <begin position="5"/>
        <end position="226"/>
    </location>
</feature>
<dbReference type="InterPro" id="IPR050093">
    <property type="entry name" value="ABC_SmlMolc_Importer"/>
</dbReference>
<evidence type="ECO:0000256" key="6">
    <source>
        <dbReference type="ARBA" id="ARBA00039025"/>
    </source>
</evidence>
<dbReference type="Proteomes" id="UP001595945">
    <property type="component" value="Unassembled WGS sequence"/>
</dbReference>
<name>A0ABD5Q684_9EURY</name>
<dbReference type="EC" id="7.3.2.6" evidence="6"/>
<dbReference type="InterPro" id="IPR027417">
    <property type="entry name" value="P-loop_NTPase"/>
</dbReference>
<dbReference type="SUPFAM" id="SSF52540">
    <property type="entry name" value="P-loop containing nucleoside triphosphate hydrolases"/>
    <property type="match status" value="1"/>
</dbReference>
<dbReference type="Gene3D" id="3.40.50.300">
    <property type="entry name" value="P-loop containing nucleotide triphosphate hydrolases"/>
    <property type="match status" value="1"/>
</dbReference>
<evidence type="ECO:0000256" key="1">
    <source>
        <dbReference type="ARBA" id="ARBA00022448"/>
    </source>
</evidence>
<dbReference type="InterPro" id="IPR017871">
    <property type="entry name" value="ABC_transporter-like_CS"/>
</dbReference>
<evidence type="ECO:0000256" key="3">
    <source>
        <dbReference type="ARBA" id="ARBA00022840"/>
    </source>
</evidence>
<evidence type="ECO:0000313" key="10">
    <source>
        <dbReference type="EMBL" id="MFC4826196.1"/>
    </source>
</evidence>
<protein>
    <recommendedName>
        <fullName evidence="7">Molybdate/tungstate import ATP-binding protein WtpC</fullName>
        <ecNumber evidence="6">7.3.2.6</ecNumber>
    </recommendedName>
</protein>
<dbReference type="Pfam" id="PF00005">
    <property type="entry name" value="ABC_tran"/>
    <property type="match status" value="1"/>
</dbReference>
<comment type="catalytic activity">
    <reaction evidence="8">
        <text>tungstate(in) + ATP + H2O = tungstate(out) + ADP + phosphate + H(+)</text>
        <dbReference type="Rhea" id="RHEA:35027"/>
        <dbReference type="ChEBI" id="CHEBI:15377"/>
        <dbReference type="ChEBI" id="CHEBI:15378"/>
        <dbReference type="ChEBI" id="CHEBI:30616"/>
        <dbReference type="ChEBI" id="CHEBI:43474"/>
        <dbReference type="ChEBI" id="CHEBI:46502"/>
        <dbReference type="ChEBI" id="CHEBI:456216"/>
        <dbReference type="EC" id="7.3.2.6"/>
    </reaction>
</comment>
<comment type="caution">
    <text evidence="10">The sequence shown here is derived from an EMBL/GenBank/DDBJ whole genome shotgun (WGS) entry which is preliminary data.</text>
</comment>
<dbReference type="InterPro" id="IPR003439">
    <property type="entry name" value="ABC_transporter-like_ATP-bd"/>
</dbReference>
<keyword evidence="2" id="KW-0547">Nucleotide-binding</keyword>
<evidence type="ECO:0000313" key="11">
    <source>
        <dbReference type="Proteomes" id="UP001595945"/>
    </source>
</evidence>
<dbReference type="InterPro" id="IPR003593">
    <property type="entry name" value="AAA+_ATPase"/>
</dbReference>
<comment type="subunit">
    <text evidence="5">The complex is composed of two ATP-binding proteins (WtpC), two transmembrane proteins (WtpB) and a solute-binding protein (WtpA).</text>
</comment>
<comment type="similarity">
    <text evidence="4">Belongs to the ABC transporter superfamily. Sulfate/tungstate importer (TC 3.A.1.6) family.</text>
</comment>
<dbReference type="EMBL" id="JBHSHT010000002">
    <property type="protein sequence ID" value="MFC4826196.1"/>
    <property type="molecule type" value="Genomic_DNA"/>
</dbReference>
<dbReference type="GO" id="GO:1901238">
    <property type="term" value="F:ABC-type tungstate transporter activity"/>
    <property type="evidence" value="ECO:0007669"/>
    <property type="project" value="UniProtKB-EC"/>
</dbReference>
<evidence type="ECO:0000256" key="8">
    <source>
        <dbReference type="ARBA" id="ARBA00047936"/>
    </source>
</evidence>
<evidence type="ECO:0000256" key="5">
    <source>
        <dbReference type="ARBA" id="ARBA00038781"/>
    </source>
</evidence>
<evidence type="ECO:0000256" key="7">
    <source>
        <dbReference type="ARBA" id="ARBA00041133"/>
    </source>
</evidence>
<evidence type="ECO:0000259" key="9">
    <source>
        <dbReference type="PROSITE" id="PS50893"/>
    </source>
</evidence>
<dbReference type="RefSeq" id="WP_303658719.1">
    <property type="nucleotide sequence ID" value="NZ_CP100400.1"/>
</dbReference>
<dbReference type="GeneID" id="83275641"/>
<dbReference type="SMART" id="SM00382">
    <property type="entry name" value="AAA"/>
    <property type="match status" value="1"/>
</dbReference>
<dbReference type="PROSITE" id="PS00211">
    <property type="entry name" value="ABC_TRANSPORTER_1"/>
    <property type="match status" value="1"/>
</dbReference>
<keyword evidence="11" id="KW-1185">Reference proteome</keyword>
<evidence type="ECO:0000256" key="2">
    <source>
        <dbReference type="ARBA" id="ARBA00022741"/>
    </source>
</evidence>
<gene>
    <name evidence="10" type="ORF">ACFO9K_18235</name>
</gene>
<keyword evidence="1" id="KW-0813">Transport</keyword>
<sequence length="326" mass="34653">MSLDVDVSAAFTAEGADRFEVSADLSVADGETLVVLGPSGSGKSLLLETVAGFHDHEGRVALADRDLTDAPPEERGLGFVFQDYALFPHMTVRQNVAFGERYHETRDPDDLLAEFGVADLADRYPPTLSGGEAQRVALARALAVRPDAFLLDEPLSALDVPTRQTLREVLADVLADETAMYVTHNRTTARAIADRVAVIRDGEIVQTGTPEAVFERPESSFVARFTGANCLELDAGTLAVPGGGGGLRFGDADGATHLAVRPEHVELDPASPDFTAPVERVLREDGRCRLALDVAGQRLDAYAAAPPESGAVGVALPRDRVALLSE</sequence>
<evidence type="ECO:0000256" key="4">
    <source>
        <dbReference type="ARBA" id="ARBA00038307"/>
    </source>
</evidence>
<organism evidence="10 11">
    <name type="scientific">Halorussus aquaticus</name>
    <dbReference type="NCBI Taxonomy" id="2953748"/>
    <lineage>
        <taxon>Archaea</taxon>
        <taxon>Methanobacteriati</taxon>
        <taxon>Methanobacteriota</taxon>
        <taxon>Stenosarchaea group</taxon>
        <taxon>Halobacteria</taxon>
        <taxon>Halobacteriales</taxon>
        <taxon>Haladaptataceae</taxon>
        <taxon>Halorussus</taxon>
    </lineage>
</organism>
<proteinExistence type="inferred from homology"/>
<dbReference type="AlphaFoldDB" id="A0ABD5Q684"/>